<dbReference type="PANTHER" id="PTHR24110">
    <property type="entry name" value="CENTROSOMAL PROTEIN OF 78 KDA"/>
    <property type="match status" value="1"/>
</dbReference>
<dbReference type="PANTHER" id="PTHR24110:SF3">
    <property type="entry name" value="CENTROSOMAL PROTEIN OF 78 KDA"/>
    <property type="match status" value="1"/>
</dbReference>
<feature type="region of interest" description="Disordered" evidence="1">
    <location>
        <begin position="360"/>
        <end position="395"/>
    </location>
</feature>
<dbReference type="OrthoDB" id="78308at2759"/>
<dbReference type="EMBL" id="JACEEZ010004473">
    <property type="protein sequence ID" value="KAG0726389.1"/>
    <property type="molecule type" value="Genomic_DNA"/>
</dbReference>
<dbReference type="GO" id="GO:0005813">
    <property type="term" value="C:centrosome"/>
    <property type="evidence" value="ECO:0007669"/>
    <property type="project" value="TreeGrafter"/>
</dbReference>
<evidence type="ECO:0000256" key="1">
    <source>
        <dbReference type="SAM" id="MobiDB-lite"/>
    </source>
</evidence>
<reference evidence="2" key="1">
    <citation type="submission" date="2020-07" db="EMBL/GenBank/DDBJ databases">
        <title>The High-quality genome of the commercially important snow crab, Chionoecetes opilio.</title>
        <authorList>
            <person name="Jeong J.-H."/>
            <person name="Ryu S."/>
        </authorList>
    </citation>
    <scope>NUCLEOTIDE SEQUENCE</scope>
    <source>
        <strain evidence="2">MADBK_172401_WGS</strain>
        <tissue evidence="2">Digestive gland</tissue>
    </source>
</reference>
<feature type="compositionally biased region" description="Gly residues" evidence="1">
    <location>
        <begin position="370"/>
        <end position="380"/>
    </location>
</feature>
<dbReference type="InterPro" id="IPR032675">
    <property type="entry name" value="LRR_dom_sf"/>
</dbReference>
<feature type="region of interest" description="Disordered" evidence="1">
    <location>
        <begin position="475"/>
        <end position="524"/>
    </location>
</feature>
<dbReference type="AlphaFoldDB" id="A0A8J4YR81"/>
<dbReference type="InterPro" id="IPR026212">
    <property type="entry name" value="Cep78"/>
</dbReference>
<feature type="compositionally biased region" description="Pro residues" evidence="1">
    <location>
        <begin position="510"/>
        <end position="521"/>
    </location>
</feature>
<dbReference type="Pfam" id="PF13516">
    <property type="entry name" value="LRR_6"/>
    <property type="match status" value="1"/>
</dbReference>
<protein>
    <submittedName>
        <fullName evidence="2">Centrosomal protein</fullName>
    </submittedName>
</protein>
<keyword evidence="3" id="KW-1185">Reference proteome</keyword>
<name>A0A8J4YR81_CHIOP</name>
<dbReference type="SUPFAM" id="SSF52047">
    <property type="entry name" value="RNI-like"/>
    <property type="match status" value="1"/>
</dbReference>
<dbReference type="InterPro" id="IPR001611">
    <property type="entry name" value="Leu-rich_rpt"/>
</dbReference>
<proteinExistence type="predicted"/>
<feature type="compositionally biased region" description="Basic and acidic residues" evidence="1">
    <location>
        <begin position="541"/>
        <end position="611"/>
    </location>
</feature>
<dbReference type="GO" id="GO:0044782">
    <property type="term" value="P:cilium organization"/>
    <property type="evidence" value="ECO:0007669"/>
    <property type="project" value="TreeGrafter"/>
</dbReference>
<evidence type="ECO:0000313" key="3">
    <source>
        <dbReference type="Proteomes" id="UP000770661"/>
    </source>
</evidence>
<dbReference type="SMART" id="SM00368">
    <property type="entry name" value="LRR_RI"/>
    <property type="match status" value="4"/>
</dbReference>
<feature type="region of interest" description="Disordered" evidence="1">
    <location>
        <begin position="300"/>
        <end position="343"/>
    </location>
</feature>
<dbReference type="PRINTS" id="PR02062">
    <property type="entry name" value="CENTROSOME78"/>
</dbReference>
<gene>
    <name evidence="2" type="primary">cep78</name>
    <name evidence="2" type="ORF">GWK47_036708</name>
</gene>
<organism evidence="2 3">
    <name type="scientific">Chionoecetes opilio</name>
    <name type="common">Atlantic snow crab</name>
    <name type="synonym">Cancer opilio</name>
    <dbReference type="NCBI Taxonomy" id="41210"/>
    <lineage>
        <taxon>Eukaryota</taxon>
        <taxon>Metazoa</taxon>
        <taxon>Ecdysozoa</taxon>
        <taxon>Arthropoda</taxon>
        <taxon>Crustacea</taxon>
        <taxon>Multicrustacea</taxon>
        <taxon>Malacostraca</taxon>
        <taxon>Eumalacostraca</taxon>
        <taxon>Eucarida</taxon>
        <taxon>Decapoda</taxon>
        <taxon>Pleocyemata</taxon>
        <taxon>Brachyura</taxon>
        <taxon>Eubrachyura</taxon>
        <taxon>Majoidea</taxon>
        <taxon>Majidae</taxon>
        <taxon>Chionoecetes</taxon>
    </lineage>
</organism>
<feature type="region of interest" description="Disordered" evidence="1">
    <location>
        <begin position="536"/>
        <end position="611"/>
    </location>
</feature>
<dbReference type="Gene3D" id="3.80.10.10">
    <property type="entry name" value="Ribonuclease Inhibitor"/>
    <property type="match status" value="2"/>
</dbReference>
<sequence>MAVRASAECVGESLTRHYRLSCELFDTYPLPCFTHQLSQNRLCLTLHTIDRDHLEALCHTLKNKVSPSALTLTSGKAVDAGLAERAVEGVGVCLVASLSLASLSLEGVRLRGRTLRLLCEGVRKARTLKTLLIRNCTLGDSGTESVCQAVKNVPSITHLLLVNCGVTERGGTAVASPAVEQRQRHVAGHPQAATALLDAMRGLRRLSLNGNPALGDTGVTDIAQALTEDLWIKAVDLQHCGVGVDGGVACRALLHINHTLEVVDLRDNPFLPEVTAGEVTSLLQGRDSQGSSQYGWLKTSEEVGEEAAEDHQKEGYRGSGRVVRGRRGQPYPHIPTRRPKLPSQLGVPWRVEHRLYERREGLAPGSMVRQGGGEGQGGGEASEPAKDSGPEGEANLKKMRKLISQCTDPTLRKKLEHYKKKYRREREHRQKVERKLSRIHSQLQGLHTLDDSTLNHIEECFLKFHILLSMMQNTGEQEQSSSSGTVSPLHHPSAELGGNQAHPETVHPPSTVPVPPVPPIIHQPLNASTSLNHVISASSPHDSRQGGDMETVKADNSRQRGDMETVKADNSKQRGDMETETADNSRQRGDMETVKADNSRQRGDMETDESR</sequence>
<accession>A0A8J4YR81</accession>
<comment type="caution">
    <text evidence="2">The sequence shown here is derived from an EMBL/GenBank/DDBJ whole genome shotgun (WGS) entry which is preliminary data.</text>
</comment>
<dbReference type="Proteomes" id="UP000770661">
    <property type="component" value="Unassembled WGS sequence"/>
</dbReference>
<evidence type="ECO:0000313" key="2">
    <source>
        <dbReference type="EMBL" id="KAG0726389.1"/>
    </source>
</evidence>
<feature type="compositionally biased region" description="Polar residues" evidence="1">
    <location>
        <begin position="475"/>
        <end position="486"/>
    </location>
</feature>
<dbReference type="GO" id="GO:0036064">
    <property type="term" value="C:ciliary basal body"/>
    <property type="evidence" value="ECO:0007669"/>
    <property type="project" value="TreeGrafter"/>
</dbReference>